<reference evidence="2 3" key="1">
    <citation type="submission" date="2022-12" db="EMBL/GenBank/DDBJ databases">
        <authorList>
            <person name="Muema E."/>
        </authorList>
    </citation>
    <scope>NUCLEOTIDE SEQUENCE [LARGE SCALE GENOMIC DNA]</scope>
    <source>
        <strain evidence="3">1330</strain>
    </source>
</reference>
<proteinExistence type="predicted"/>
<dbReference type="EMBL" id="JAPYKO010000050">
    <property type="protein sequence ID" value="MEI9406879.1"/>
    <property type="molecule type" value="Genomic_DNA"/>
</dbReference>
<keyword evidence="3" id="KW-1185">Reference proteome</keyword>
<dbReference type="InterPro" id="IPR054189">
    <property type="entry name" value="DUF6894"/>
</dbReference>
<name>A0ABU8KQ06_9HYPH</name>
<gene>
    <name evidence="2" type="ORF">O7A05_32710</name>
</gene>
<comment type="caution">
    <text evidence="2">The sequence shown here is derived from an EMBL/GenBank/DDBJ whole genome shotgun (WGS) entry which is preliminary data.</text>
</comment>
<evidence type="ECO:0000313" key="3">
    <source>
        <dbReference type="Proteomes" id="UP001366503"/>
    </source>
</evidence>
<evidence type="ECO:0000313" key="2">
    <source>
        <dbReference type="EMBL" id="MEI9406879.1"/>
    </source>
</evidence>
<accession>A0ABU8KQ06</accession>
<protein>
    <recommendedName>
        <fullName evidence="1">DUF6894 domain-containing protein</fullName>
    </recommendedName>
</protein>
<dbReference type="Pfam" id="PF21834">
    <property type="entry name" value="DUF6894"/>
    <property type="match status" value="1"/>
</dbReference>
<dbReference type="Proteomes" id="UP001366503">
    <property type="component" value="Unassembled WGS sequence"/>
</dbReference>
<sequence>MRDDSGVECSSLAEVSSRAVGVLPDIAREELPNGRTRTCFVKVRDDAGRYIFRASLKLASAWMVEDVGGEHQPGEDRWEAALSRTKTQLGELRREFSEDGFALEMDGLDSLFSVAEGEVERLRRNK</sequence>
<organism evidence="2 3">
    <name type="scientific">Mesorhizobium argentiipisi</name>
    <dbReference type="NCBI Taxonomy" id="3015175"/>
    <lineage>
        <taxon>Bacteria</taxon>
        <taxon>Pseudomonadati</taxon>
        <taxon>Pseudomonadota</taxon>
        <taxon>Alphaproteobacteria</taxon>
        <taxon>Hyphomicrobiales</taxon>
        <taxon>Phyllobacteriaceae</taxon>
        <taxon>Mesorhizobium</taxon>
    </lineage>
</organism>
<feature type="domain" description="DUF6894" evidence="1">
    <location>
        <begin position="2"/>
        <end position="56"/>
    </location>
</feature>
<evidence type="ECO:0000259" key="1">
    <source>
        <dbReference type="Pfam" id="PF21834"/>
    </source>
</evidence>